<dbReference type="InterPro" id="IPR013824">
    <property type="entry name" value="Topo_IA_cen_sub1"/>
</dbReference>
<protein>
    <recommendedName>
        <fullName evidence="10">DNA topoisomerase 1</fullName>
        <ecNumber evidence="10">5.6.2.1</ecNumber>
    </recommendedName>
    <alternativeName>
        <fullName evidence="10">DNA topoisomerase I</fullName>
    </alternativeName>
</protein>
<evidence type="ECO:0000313" key="14">
    <source>
        <dbReference type="Proteomes" id="UP001519342"/>
    </source>
</evidence>
<evidence type="ECO:0000256" key="9">
    <source>
        <dbReference type="ARBA" id="ARBA00023235"/>
    </source>
</evidence>
<feature type="site" description="Interaction with DNA" evidence="10">
    <location>
        <position position="143"/>
    </location>
</feature>
<keyword evidence="14" id="KW-1185">Reference proteome</keyword>
<dbReference type="InterPro" id="IPR028612">
    <property type="entry name" value="Topoisom_1_IA"/>
</dbReference>
<dbReference type="Proteomes" id="UP001519342">
    <property type="component" value="Unassembled WGS sequence"/>
</dbReference>
<dbReference type="PROSITE" id="PS00396">
    <property type="entry name" value="TOPO_IA_1"/>
    <property type="match status" value="1"/>
</dbReference>
<dbReference type="InterPro" id="IPR023405">
    <property type="entry name" value="Topo_IA_core_domain"/>
</dbReference>
<evidence type="ECO:0000256" key="5">
    <source>
        <dbReference type="ARBA" id="ARBA00022833"/>
    </source>
</evidence>
<dbReference type="InterPro" id="IPR013826">
    <property type="entry name" value="Topo_IA_cen_sub3"/>
</dbReference>
<feature type="active site" description="O-(5'-phospho-DNA)-tyrosine intermediate" evidence="10">
    <location>
        <position position="302"/>
    </location>
</feature>
<dbReference type="InterPro" id="IPR034149">
    <property type="entry name" value="TOPRIM_TopoI"/>
</dbReference>
<feature type="site" description="Interaction with DNA" evidence="10">
    <location>
        <position position="155"/>
    </location>
</feature>
<dbReference type="Gene3D" id="2.70.20.10">
    <property type="entry name" value="Topoisomerase I, domain 3"/>
    <property type="match status" value="1"/>
</dbReference>
<dbReference type="Gene3D" id="3.40.50.140">
    <property type="match status" value="1"/>
</dbReference>
<evidence type="ECO:0000256" key="3">
    <source>
        <dbReference type="ARBA" id="ARBA00022723"/>
    </source>
</evidence>
<dbReference type="CDD" id="cd00186">
    <property type="entry name" value="TOP1Ac"/>
    <property type="match status" value="1"/>
</dbReference>
<comment type="catalytic activity">
    <reaction evidence="1 10">
        <text>ATP-independent breakage of single-stranded DNA, followed by passage and rejoining.</text>
        <dbReference type="EC" id="5.6.2.1"/>
    </reaction>
</comment>
<feature type="site" description="Interaction with DNA" evidence="10">
    <location>
        <position position="492"/>
    </location>
</feature>
<comment type="caution">
    <text evidence="13">The sequence shown here is derived from an EMBL/GenBank/DDBJ whole genome shotgun (WGS) entry which is preliminary data.</text>
</comment>
<dbReference type="InterPro" id="IPR005733">
    <property type="entry name" value="TopoI_bac-type"/>
</dbReference>
<evidence type="ECO:0000259" key="11">
    <source>
        <dbReference type="PROSITE" id="PS50880"/>
    </source>
</evidence>
<dbReference type="Pfam" id="PF01751">
    <property type="entry name" value="Toprim"/>
    <property type="match status" value="1"/>
</dbReference>
<name>A0ABS4GI41_9FIRM</name>
<keyword evidence="4" id="KW-0863">Zinc-finger</keyword>
<dbReference type="Gene3D" id="3.30.65.10">
    <property type="entry name" value="Bacterial Topoisomerase I, domain 1"/>
    <property type="match status" value="3"/>
</dbReference>
<feature type="site" description="Interaction with DNA" evidence="10">
    <location>
        <position position="33"/>
    </location>
</feature>
<dbReference type="InterPro" id="IPR003602">
    <property type="entry name" value="Topo_IA_DNA-bd_dom"/>
</dbReference>
<proteinExistence type="inferred from homology"/>
<dbReference type="Pfam" id="PF01396">
    <property type="entry name" value="Zn_ribbon_Top1"/>
    <property type="match status" value="4"/>
</dbReference>
<evidence type="ECO:0000256" key="2">
    <source>
        <dbReference type="ARBA" id="ARBA00009446"/>
    </source>
</evidence>
<dbReference type="InterPro" id="IPR003601">
    <property type="entry name" value="Topo_IA_2"/>
</dbReference>
<comment type="similarity">
    <text evidence="2 10">Belongs to the type IA topoisomerase family.</text>
</comment>
<dbReference type="PANTHER" id="PTHR42785">
    <property type="entry name" value="DNA TOPOISOMERASE, TYPE IA, CORE"/>
    <property type="match status" value="1"/>
</dbReference>
<dbReference type="SMART" id="SM00493">
    <property type="entry name" value="TOPRIM"/>
    <property type="match status" value="1"/>
</dbReference>
<dbReference type="RefSeq" id="WP_209513080.1">
    <property type="nucleotide sequence ID" value="NZ_JAGGKS010000013.1"/>
</dbReference>
<gene>
    <name evidence="10" type="primary">topA</name>
    <name evidence="13" type="ORF">J2Z76_003275</name>
</gene>
<dbReference type="PROSITE" id="PS50880">
    <property type="entry name" value="TOPRIM"/>
    <property type="match status" value="1"/>
</dbReference>
<evidence type="ECO:0000256" key="7">
    <source>
        <dbReference type="ARBA" id="ARBA00023029"/>
    </source>
</evidence>
<comment type="subunit">
    <text evidence="10">Monomer.</text>
</comment>
<dbReference type="SUPFAM" id="SSF56712">
    <property type="entry name" value="Prokaryotic type I DNA topoisomerase"/>
    <property type="match status" value="1"/>
</dbReference>
<feature type="site" description="Interaction with DNA" evidence="10">
    <location>
        <position position="139"/>
    </location>
</feature>
<organism evidence="13 14">
    <name type="scientific">Sedimentibacter acidaminivorans</name>
    <dbReference type="NCBI Taxonomy" id="913099"/>
    <lineage>
        <taxon>Bacteria</taxon>
        <taxon>Bacillati</taxon>
        <taxon>Bacillota</taxon>
        <taxon>Tissierellia</taxon>
        <taxon>Sedimentibacter</taxon>
    </lineage>
</organism>
<dbReference type="InterPro" id="IPR013497">
    <property type="entry name" value="Topo_IA_cen"/>
</dbReference>
<comment type="function">
    <text evidence="10">Releases the supercoiling and torsional tension of DNA, which is introduced during the DNA replication and transcription, by transiently cleaving and rejoining one strand of the DNA duplex. Introduces a single-strand break via transesterification at a target site in duplex DNA. The scissile phosphodiester is attacked by the catalytic tyrosine of the enzyme, resulting in the formation of a DNA-(5'-phosphotyrosyl)-enzyme intermediate and the expulsion of a 3'-OH DNA strand. The free DNA strand then undergoes passage around the unbroken strand, thus removing DNA supercoils. Finally, in the religation step, the DNA 3'-OH attacks the covalent intermediate to expel the active-site tyrosine and restore the DNA phosphodiester backbone.</text>
</comment>
<dbReference type="Gene3D" id="1.10.290.10">
    <property type="entry name" value="Topoisomerase I, domain 4"/>
    <property type="match status" value="1"/>
</dbReference>
<dbReference type="HAMAP" id="MF_00952">
    <property type="entry name" value="Topoisom_1_prok"/>
    <property type="match status" value="1"/>
</dbReference>
<feature type="site" description="Interaction with DNA" evidence="10">
    <location>
        <position position="148"/>
    </location>
</feature>
<evidence type="ECO:0000256" key="10">
    <source>
        <dbReference type="HAMAP-Rule" id="MF_00952"/>
    </source>
</evidence>
<reference evidence="13 14" key="1">
    <citation type="submission" date="2021-03" db="EMBL/GenBank/DDBJ databases">
        <title>Genomic Encyclopedia of Type Strains, Phase IV (KMG-IV): sequencing the most valuable type-strain genomes for metagenomic binning, comparative biology and taxonomic classification.</title>
        <authorList>
            <person name="Goeker M."/>
        </authorList>
    </citation>
    <scope>NUCLEOTIDE SEQUENCE [LARGE SCALE GENOMIC DNA]</scope>
    <source>
        <strain evidence="13 14">DSM 24004</strain>
    </source>
</reference>
<evidence type="ECO:0000256" key="1">
    <source>
        <dbReference type="ARBA" id="ARBA00000213"/>
    </source>
</evidence>
<feature type="site" description="Interaction with DNA" evidence="10">
    <location>
        <position position="140"/>
    </location>
</feature>
<dbReference type="InterPro" id="IPR006171">
    <property type="entry name" value="TOPRIM_dom"/>
</dbReference>
<feature type="site" description="Interaction with DNA" evidence="10">
    <location>
        <position position="304"/>
    </location>
</feature>
<dbReference type="PANTHER" id="PTHR42785:SF1">
    <property type="entry name" value="DNA TOPOISOMERASE"/>
    <property type="match status" value="1"/>
</dbReference>
<feature type="region of interest" description="Interaction with DNA" evidence="10">
    <location>
        <begin position="163"/>
        <end position="168"/>
    </location>
</feature>
<keyword evidence="3" id="KW-0479">Metal-binding</keyword>
<evidence type="ECO:0000313" key="13">
    <source>
        <dbReference type="EMBL" id="MBP1927374.1"/>
    </source>
</evidence>
<dbReference type="Gene3D" id="1.10.460.10">
    <property type="entry name" value="Topoisomerase I, domain 2"/>
    <property type="match status" value="1"/>
</dbReference>
<dbReference type="EC" id="5.6.2.1" evidence="10"/>
<keyword evidence="8 10" id="KW-0238">DNA-binding</keyword>
<dbReference type="GO" id="GO:0003917">
    <property type="term" value="F:DNA topoisomerase type I (single strand cut, ATP-independent) activity"/>
    <property type="evidence" value="ECO:0007669"/>
    <property type="project" value="UniProtKB-EC"/>
</dbReference>
<evidence type="ECO:0000256" key="4">
    <source>
        <dbReference type="ARBA" id="ARBA00022771"/>
    </source>
</evidence>
<accession>A0ABS4GI41</accession>
<dbReference type="CDD" id="cd03363">
    <property type="entry name" value="TOPRIM_TopoIA_TopoI"/>
    <property type="match status" value="1"/>
</dbReference>
<keyword evidence="5" id="KW-0862">Zinc</keyword>
<evidence type="ECO:0000256" key="8">
    <source>
        <dbReference type="ARBA" id="ARBA00023125"/>
    </source>
</evidence>
<keyword evidence="9 10" id="KW-0413">Isomerase</keyword>
<dbReference type="SMART" id="SM00437">
    <property type="entry name" value="TOP1Ac"/>
    <property type="match status" value="1"/>
</dbReference>
<dbReference type="SMART" id="SM00436">
    <property type="entry name" value="TOP1Bc"/>
    <property type="match status" value="1"/>
</dbReference>
<dbReference type="InterPro" id="IPR013498">
    <property type="entry name" value="Topo_IA_Znf"/>
</dbReference>
<evidence type="ECO:0000256" key="6">
    <source>
        <dbReference type="ARBA" id="ARBA00022842"/>
    </source>
</evidence>
<dbReference type="PRINTS" id="PR00417">
    <property type="entry name" value="PRTPISMRASEI"/>
</dbReference>
<feature type="domain" description="Toprim" evidence="11">
    <location>
        <begin position="3"/>
        <end position="113"/>
    </location>
</feature>
<sequence>MKNNLVIVESPAKAKTIGKFLGKKYTVKASVGHVRDLPKSKLGIDIENKFEPNYITIRGKGDVIKELKKEAKKADKVFLATDPDREGEAISWHLANILKLDEESTLRIEFNEITKEAVTKASKNPRKINIDLVDAQQARRILDRLVGYNISPLLWKKIEKGLSAGRVQSVALKIIIDREREINDFKSEEYWTLDLELSKLRKKIIAKYYGFLENDKIKKVKINNEDEVNAIINSIDKEKISVYKIDRTKKRTKPNPPFTTSSLQQEANRKLNFTAKKTMMVAQQLYEGINIKGEGSVGLVTYIRTDSFRLSDEAMSNVKDYILSNFDEKYYSSRTYTKSKKAETKVQDAHEAIRPTYVLKDPDKIKNDLTADQYKLYNLIWRRFVSSQMADAEFDITSITFNSNNNIFKTSGSILKFDGYKRIYKYSDGSDDKVLPDIVEQEELDIKKIDPVQHFTQPPARYTEATLIKTMEVLGIGRPSTYAPTITTISNREYVVKDKGSLLPTDMGFLVTEMMEKYFSTIINEKFTAQMENNLDEVASGKIGWRDVIIDFYKDFKVYLDVAEKEMEKIEIKDEVSDVKCDNCGEFMVVKKGRYGKFLACPNYPECKNTKPLKDKETVEETDIDCEKCGAKMLKRKGRYGEFLACSNYPKCKNTKQILKEIDVKCPLCGNKIAIKYSKAGRRFFGCSNYPDCNYLSWYEPTEQKCENCGSQMVMKNNKATCTNKKCEMSKA</sequence>
<evidence type="ECO:0000259" key="12">
    <source>
        <dbReference type="PROSITE" id="PS52039"/>
    </source>
</evidence>
<dbReference type="PROSITE" id="PS52039">
    <property type="entry name" value="TOPO_IA_2"/>
    <property type="match status" value="1"/>
</dbReference>
<dbReference type="EMBL" id="JAGGKS010000013">
    <property type="protein sequence ID" value="MBP1927374.1"/>
    <property type="molecule type" value="Genomic_DNA"/>
</dbReference>
<dbReference type="InterPro" id="IPR023406">
    <property type="entry name" value="Topo_IA_AS"/>
</dbReference>
<keyword evidence="6" id="KW-0460">Magnesium</keyword>
<dbReference type="InterPro" id="IPR000380">
    <property type="entry name" value="Topo_IA"/>
</dbReference>
<dbReference type="NCBIfam" id="TIGR01051">
    <property type="entry name" value="topA_bact"/>
    <property type="match status" value="1"/>
</dbReference>
<dbReference type="Pfam" id="PF01131">
    <property type="entry name" value="Topoisom_bac"/>
    <property type="match status" value="1"/>
</dbReference>
<feature type="domain" description="Topo IA-type catalytic" evidence="12">
    <location>
        <begin position="129"/>
        <end position="560"/>
    </location>
</feature>
<keyword evidence="7 10" id="KW-0799">Topoisomerase</keyword>
<dbReference type="SUPFAM" id="SSF57783">
    <property type="entry name" value="Zinc beta-ribbon"/>
    <property type="match status" value="3"/>
</dbReference>
<dbReference type="InterPro" id="IPR013825">
    <property type="entry name" value="Topo_IA_cen_sub2"/>
</dbReference>